<keyword evidence="16" id="KW-0282">Flagellum</keyword>
<reference evidence="16 17" key="1">
    <citation type="submission" date="2024-09" db="EMBL/GenBank/DDBJ databases">
        <authorList>
            <person name="Sun Q."/>
            <person name="Mori K."/>
        </authorList>
    </citation>
    <scope>NUCLEOTIDE SEQUENCE [LARGE SCALE GENOMIC DNA]</scope>
    <source>
        <strain evidence="16 17">ATCC 51285</strain>
    </source>
</reference>
<evidence type="ECO:0000313" key="17">
    <source>
        <dbReference type="Proteomes" id="UP001589628"/>
    </source>
</evidence>
<dbReference type="PRINTS" id="PR01009">
    <property type="entry name" value="FLGMRINGFLIF"/>
</dbReference>
<organism evidence="16 17">
    <name type="scientific">Balneatrix alpica</name>
    <dbReference type="NCBI Taxonomy" id="75684"/>
    <lineage>
        <taxon>Bacteria</taxon>
        <taxon>Pseudomonadati</taxon>
        <taxon>Pseudomonadota</taxon>
        <taxon>Gammaproteobacteria</taxon>
        <taxon>Oceanospirillales</taxon>
        <taxon>Balneatrichaceae</taxon>
        <taxon>Balneatrix</taxon>
    </lineage>
</organism>
<name>A0ABV5ZEB5_9GAMM</name>
<comment type="subcellular location">
    <subcellularLocation>
        <location evidence="2 12">Bacterial flagellum basal body</location>
    </subcellularLocation>
    <subcellularLocation>
        <location evidence="3">Cell membrane</location>
        <topology evidence="3">Multi-pass membrane protein</topology>
    </subcellularLocation>
</comment>
<evidence type="ECO:0000256" key="11">
    <source>
        <dbReference type="ARBA" id="ARBA00025936"/>
    </source>
</evidence>
<keyword evidence="7 13" id="KW-0812">Transmembrane</keyword>
<dbReference type="InterPro" id="IPR045851">
    <property type="entry name" value="AMP-bd_C_sf"/>
</dbReference>
<comment type="similarity">
    <text evidence="4 12">Belongs to the FliF family.</text>
</comment>
<dbReference type="Pfam" id="PF08345">
    <property type="entry name" value="YscJ_FliF_C"/>
    <property type="match status" value="1"/>
</dbReference>
<evidence type="ECO:0000256" key="13">
    <source>
        <dbReference type="SAM" id="Phobius"/>
    </source>
</evidence>
<evidence type="ECO:0000313" key="16">
    <source>
        <dbReference type="EMBL" id="MFB9887576.1"/>
    </source>
</evidence>
<evidence type="ECO:0000256" key="7">
    <source>
        <dbReference type="ARBA" id="ARBA00022692"/>
    </source>
</evidence>
<evidence type="ECO:0000256" key="12">
    <source>
        <dbReference type="PIRNR" id="PIRNR004862"/>
    </source>
</evidence>
<evidence type="ECO:0000256" key="3">
    <source>
        <dbReference type="ARBA" id="ARBA00004651"/>
    </source>
</evidence>
<keyword evidence="16" id="KW-0969">Cilium</keyword>
<dbReference type="PIRSF" id="PIRSF004862">
    <property type="entry name" value="FliF"/>
    <property type="match status" value="1"/>
</dbReference>
<dbReference type="EMBL" id="JBHLZN010000005">
    <property type="protein sequence ID" value="MFB9887576.1"/>
    <property type="molecule type" value="Genomic_DNA"/>
</dbReference>
<keyword evidence="16" id="KW-0966">Cell projection</keyword>
<keyword evidence="6" id="KW-1003">Cell membrane</keyword>
<feature type="domain" description="Flagellar M-ring N-terminal" evidence="14">
    <location>
        <begin position="55"/>
        <end position="230"/>
    </location>
</feature>
<evidence type="ECO:0000259" key="14">
    <source>
        <dbReference type="Pfam" id="PF01514"/>
    </source>
</evidence>
<comment type="caution">
    <text evidence="16">The sequence shown here is derived from an EMBL/GenBank/DDBJ whole genome shotgun (WGS) entry which is preliminary data.</text>
</comment>
<dbReference type="PANTHER" id="PTHR30046:SF0">
    <property type="entry name" value="FLAGELLAR M-RING PROTEIN"/>
    <property type="match status" value="1"/>
</dbReference>
<proteinExistence type="inferred from homology"/>
<dbReference type="PANTHER" id="PTHR30046">
    <property type="entry name" value="FLAGELLAR M-RING PROTEIN"/>
    <property type="match status" value="1"/>
</dbReference>
<keyword evidence="17" id="KW-1185">Reference proteome</keyword>
<dbReference type="InterPro" id="IPR000067">
    <property type="entry name" value="FlgMring_FliF"/>
</dbReference>
<dbReference type="InterPro" id="IPR043427">
    <property type="entry name" value="YscJ/FliF"/>
</dbReference>
<accession>A0ABV5ZEB5</accession>
<evidence type="ECO:0000259" key="15">
    <source>
        <dbReference type="Pfam" id="PF08345"/>
    </source>
</evidence>
<evidence type="ECO:0000256" key="6">
    <source>
        <dbReference type="ARBA" id="ARBA00022475"/>
    </source>
</evidence>
<comment type="function">
    <text evidence="1 12">The M ring may be actively involved in energy transduction.</text>
</comment>
<evidence type="ECO:0000256" key="5">
    <source>
        <dbReference type="ARBA" id="ARBA00017949"/>
    </source>
</evidence>
<keyword evidence="8 13" id="KW-1133">Transmembrane helix</keyword>
<keyword evidence="9 13" id="KW-0472">Membrane</keyword>
<feature type="domain" description="Flagellar M-ring C-terminal" evidence="15">
    <location>
        <begin position="263"/>
        <end position="435"/>
    </location>
</feature>
<dbReference type="InterPro" id="IPR013556">
    <property type="entry name" value="Flag_M-ring_C"/>
</dbReference>
<dbReference type="NCBIfam" id="TIGR00206">
    <property type="entry name" value="fliF"/>
    <property type="match status" value="1"/>
</dbReference>
<feature type="transmembrane region" description="Helical" evidence="13">
    <location>
        <begin position="34"/>
        <end position="53"/>
    </location>
</feature>
<dbReference type="Pfam" id="PF01514">
    <property type="entry name" value="YscJ_FliF"/>
    <property type="match status" value="1"/>
</dbReference>
<gene>
    <name evidence="16" type="primary">fliF</name>
    <name evidence="16" type="ORF">ACFFLH_14235</name>
</gene>
<dbReference type="Proteomes" id="UP001589628">
    <property type="component" value="Unassembled WGS sequence"/>
</dbReference>
<comment type="subunit">
    <text evidence="11">The basal body constitutes a major portion of the flagellar organelle and consists of four rings (L,P,S, and M) mounted on a central rod. The M ring is integral to the inner membrane of the cell and may be connected to the flagellar rod via the S ring. The S (supramembrane ring) lies just distal to the M ring. The L and P rings lie in the outer membrane and the periplasmic space, respectively.</text>
</comment>
<keyword evidence="10 12" id="KW-0975">Bacterial flagellum</keyword>
<evidence type="ECO:0000256" key="8">
    <source>
        <dbReference type="ARBA" id="ARBA00022989"/>
    </source>
</evidence>
<evidence type="ECO:0000256" key="4">
    <source>
        <dbReference type="ARBA" id="ARBA00007971"/>
    </source>
</evidence>
<sequence>MAKTGLENMQDNPQGGMLGALMGGFGQLSIIRQIGLMVGLAASIAIGFAVVLWSQEPSYRPLLGSLNNLDSEQIMQVLQVNEIPYKIDTASGALLVPADKIHQARIKLAGDGLIGDKTLGFEILDKDQPLGSSQFMETTRYRRGLEGELSRTISSLVAVKAARVHLAIPKESVFLRDNRKPRASIFVELFPGRTLERDQVTSIVNLVASSIAGLDPKDVTVVDQKGRLLSEERIDSETTLAAEQFEYARKVEQVLTRRVSGILEPVVGMGRFKAEVSADIDFTAIEQTDELYNPDLPSLRSEQVLDEERQAQLAGGIPGALSNQPPAETAVPEVAGGATTNALGGGQPTSTRKQATRNYELDRTISYTKHQVGRVRRLSVAVVVDDLVTVDPASGEAKRTPWTESELQRLNILVRDAVGYSAERGDSVNVINSPFVQADNLFEEIDIPIWETQWFWDLIKQGGAVLFILILVFGVLRPILKNLTTVGKSQAEAAEAELKALEGLDDELSDEAVTLASVDESLLPGPNESFEKQLNAIRGLIADDPGRVAQVIKKWISDE</sequence>
<evidence type="ECO:0000256" key="2">
    <source>
        <dbReference type="ARBA" id="ARBA00004117"/>
    </source>
</evidence>
<dbReference type="Gene3D" id="3.30.300.30">
    <property type="match status" value="1"/>
</dbReference>
<evidence type="ECO:0000256" key="1">
    <source>
        <dbReference type="ARBA" id="ARBA00003820"/>
    </source>
</evidence>
<protein>
    <recommendedName>
        <fullName evidence="5 12">Flagellar M-ring protein</fullName>
    </recommendedName>
</protein>
<evidence type="ECO:0000256" key="9">
    <source>
        <dbReference type="ARBA" id="ARBA00023136"/>
    </source>
</evidence>
<dbReference type="InterPro" id="IPR006182">
    <property type="entry name" value="FliF_N_dom"/>
</dbReference>
<dbReference type="RefSeq" id="WP_051527626.1">
    <property type="nucleotide sequence ID" value="NZ_JAUEST010000011.1"/>
</dbReference>
<evidence type="ECO:0000256" key="10">
    <source>
        <dbReference type="ARBA" id="ARBA00023143"/>
    </source>
</evidence>